<dbReference type="PANTHER" id="PTHR21432:SF20">
    <property type="entry name" value="ACETYL-COA HYDROLASE"/>
    <property type="match status" value="1"/>
</dbReference>
<keyword evidence="2 5" id="KW-0808">Transferase</keyword>
<dbReference type="OrthoDB" id="5412971at2"/>
<feature type="domain" description="Acetyl-CoA hydrolase/transferase N-terminal" evidence="3">
    <location>
        <begin position="46"/>
        <end position="163"/>
    </location>
</feature>
<dbReference type="EMBL" id="AP021874">
    <property type="protein sequence ID" value="BBO69313.1"/>
    <property type="molecule type" value="Genomic_DNA"/>
</dbReference>
<dbReference type="PANTHER" id="PTHR21432">
    <property type="entry name" value="ACETYL-COA HYDROLASE-RELATED"/>
    <property type="match status" value="1"/>
</dbReference>
<evidence type="ECO:0000313" key="6">
    <source>
        <dbReference type="Proteomes" id="UP000427906"/>
    </source>
</evidence>
<dbReference type="GO" id="GO:0006083">
    <property type="term" value="P:acetate metabolic process"/>
    <property type="evidence" value="ECO:0007669"/>
    <property type="project" value="InterPro"/>
</dbReference>
<dbReference type="Gene3D" id="3.40.1080.10">
    <property type="entry name" value="Glutaconate Coenzyme A-transferase"/>
    <property type="match status" value="1"/>
</dbReference>
<dbReference type="Gene3D" id="3.30.750.70">
    <property type="entry name" value="4-hydroxybutyrate coenzyme like domains"/>
    <property type="match status" value="1"/>
</dbReference>
<dbReference type="GO" id="GO:0008775">
    <property type="term" value="F:acetate CoA-transferase activity"/>
    <property type="evidence" value="ECO:0007669"/>
    <property type="project" value="InterPro"/>
</dbReference>
<dbReference type="InterPro" id="IPR003702">
    <property type="entry name" value="ActCoA_hydro_N"/>
</dbReference>
<protein>
    <submittedName>
        <fullName evidence="5">4-hydroxybutyrate CoA-transferase</fullName>
    </submittedName>
</protein>
<evidence type="ECO:0000313" key="5">
    <source>
        <dbReference type="EMBL" id="BBO69313.1"/>
    </source>
</evidence>
<dbReference type="InterPro" id="IPR038460">
    <property type="entry name" value="AcetylCoA_hyd_C_sf"/>
</dbReference>
<accession>A0A5K7YLC2</accession>
<evidence type="ECO:0000256" key="1">
    <source>
        <dbReference type="ARBA" id="ARBA00009632"/>
    </source>
</evidence>
<feature type="domain" description="Acetyl-CoA hydrolase/transferase C-terminal" evidence="4">
    <location>
        <begin position="277"/>
        <end position="425"/>
    </location>
</feature>
<dbReference type="InterPro" id="IPR026888">
    <property type="entry name" value="AcetylCoA_hyd_C"/>
</dbReference>
<evidence type="ECO:0000256" key="2">
    <source>
        <dbReference type="ARBA" id="ARBA00022679"/>
    </source>
</evidence>
<dbReference type="Pfam" id="PF13336">
    <property type="entry name" value="AcetylCoA_hyd_C"/>
    <property type="match status" value="1"/>
</dbReference>
<evidence type="ECO:0000259" key="4">
    <source>
        <dbReference type="Pfam" id="PF13336"/>
    </source>
</evidence>
<sequence>MKIVKNVEDMVNKALLPPGSRIYASGNAATPQVLFRQLAADTAIRDVTMMGVLFLGDVAELFDEAACRRITHRIIFNSHHTREAANRGWAKYQLMHLGDIPMQVRDYLNPDVAMLTVAGPDNGGNYSLGTTVEGVMAAVETVRANKGLILAERNARMPFVLGDTVPGSWIDYLLDTDYPLPVSPVQPPDEPARRIGRIIAGLYVRDRCTIQYGIGQVPEAVTDAILEKGVKDLGIHTELFADAMRRLVDEGVVTNRYTSTRNKFSIASIFLASDREGYDWLNYNSAVQSRPSDYTNSILTIANQPNMVSINSAIGVDLHGNIWADSMKARQIYSGVGGQCDFIRGANLSRGGVPIIALKSLTAKGLSKIVDMCPEGITTTAIAADPVVIVTENGAFDPRGLSISERAVGIAHLASPSVKDELLKKICDSPEFHHEKGALTGGVPRGFHPYDRV</sequence>
<dbReference type="Pfam" id="PF02550">
    <property type="entry name" value="AcetylCoA_hydro"/>
    <property type="match status" value="1"/>
</dbReference>
<name>A0A5K7YLC2_9BACT</name>
<dbReference type="SUPFAM" id="SSF100950">
    <property type="entry name" value="NagB/RpiA/CoA transferase-like"/>
    <property type="match status" value="2"/>
</dbReference>
<dbReference type="InterPro" id="IPR037171">
    <property type="entry name" value="NagB/RpiA_transferase-like"/>
</dbReference>
<proteinExistence type="inferred from homology"/>
<dbReference type="Gene3D" id="3.40.1080.20">
    <property type="entry name" value="Acetyl-CoA hydrolase/transferase C-terminal domain"/>
    <property type="match status" value="1"/>
</dbReference>
<reference evidence="5 6" key="1">
    <citation type="submission" date="2019-11" db="EMBL/GenBank/DDBJ databases">
        <title>Comparative genomics of hydrocarbon-degrading Desulfosarcina strains.</title>
        <authorList>
            <person name="Watanabe M."/>
            <person name="Kojima H."/>
            <person name="Fukui M."/>
        </authorList>
    </citation>
    <scope>NUCLEOTIDE SEQUENCE [LARGE SCALE GENOMIC DNA]</scope>
    <source>
        <strain evidence="5 6">PL12</strain>
    </source>
</reference>
<organism evidence="5 6">
    <name type="scientific">Desulfosarcina alkanivorans</name>
    <dbReference type="NCBI Taxonomy" id="571177"/>
    <lineage>
        <taxon>Bacteria</taxon>
        <taxon>Pseudomonadati</taxon>
        <taxon>Thermodesulfobacteriota</taxon>
        <taxon>Desulfobacteria</taxon>
        <taxon>Desulfobacterales</taxon>
        <taxon>Desulfosarcinaceae</taxon>
        <taxon>Desulfosarcina</taxon>
    </lineage>
</organism>
<dbReference type="KEGG" id="dalk:DSCA_32430"/>
<gene>
    <name evidence="5" type="ORF">DSCA_32430</name>
</gene>
<dbReference type="InterPro" id="IPR046433">
    <property type="entry name" value="ActCoA_hydro"/>
</dbReference>
<evidence type="ECO:0000259" key="3">
    <source>
        <dbReference type="Pfam" id="PF02550"/>
    </source>
</evidence>
<dbReference type="Proteomes" id="UP000427906">
    <property type="component" value="Chromosome"/>
</dbReference>
<keyword evidence="6" id="KW-1185">Reference proteome</keyword>
<comment type="similarity">
    <text evidence="1">Belongs to the acetyl-CoA hydrolase/transferase family.</text>
</comment>
<dbReference type="AlphaFoldDB" id="A0A5K7YLC2"/>